<dbReference type="InterPro" id="IPR011600">
    <property type="entry name" value="Pept_C14_caspase"/>
</dbReference>
<dbReference type="OrthoDB" id="3223806at2759"/>
<evidence type="ECO:0000259" key="4">
    <source>
        <dbReference type="Pfam" id="PF00656"/>
    </source>
</evidence>
<dbReference type="InterPro" id="IPR029030">
    <property type="entry name" value="Caspase-like_dom_sf"/>
</dbReference>
<dbReference type="GO" id="GO:0005737">
    <property type="term" value="C:cytoplasm"/>
    <property type="evidence" value="ECO:0007669"/>
    <property type="project" value="TreeGrafter"/>
</dbReference>
<dbReference type="Proteomes" id="UP000219338">
    <property type="component" value="Unassembled WGS sequence"/>
</dbReference>
<evidence type="ECO:0000256" key="1">
    <source>
        <dbReference type="ARBA" id="ARBA00009005"/>
    </source>
</evidence>
<keyword evidence="3" id="KW-0645">Protease</keyword>
<name>A0A284RGX0_ARMOS</name>
<dbReference type="EMBL" id="FUEG01000008">
    <property type="protein sequence ID" value="SJL08001.1"/>
    <property type="molecule type" value="Genomic_DNA"/>
</dbReference>
<sequence>MPVENALAPTSEFPLPQNLRVHPITNSRPTPWRTLPLPLNNFLAIQAEASRPHLFSFCHHTHVLATDLTAELGGLRVIQGSIGGGTPALCKHQTFTLVIGINKYESVPNENLLGAVKDAENFKTYLLEDLGVPKDNIINLRNEQATRSAIINQFRQLEGDLKIVPGEVAIIIYFAGHGALATKPDTWTDWVSTDENTIEMLCPADIGALDANSKVIEGVPDRTINWLLLDLSIAKGNKITLILDCCHAAGMNCGALKDSRVRNFKNYQNLSPSCDEDIYSREYRTRLYQEKKSGFSHHSFWGSHVLLAACKSKQDAREEGEQSIFTSALLKPLKYFASKDLIPMYDSLMKHLSMPDSESQTPLWDGKHIRRRLFDSWQDPASSSMIPCYKVGPPLRSTDHLTLSAGSLHGITKNSTFEIFKSDLIHQNLEDLLAILTVTEVQDHVSQLLLTPSHSSLFDLLHNE</sequence>
<evidence type="ECO:0000313" key="5">
    <source>
        <dbReference type="EMBL" id="SJL08001.1"/>
    </source>
</evidence>
<dbReference type="GO" id="GO:0006915">
    <property type="term" value="P:apoptotic process"/>
    <property type="evidence" value="ECO:0007669"/>
    <property type="project" value="UniProtKB-KW"/>
</dbReference>
<proteinExistence type="inferred from homology"/>
<evidence type="ECO:0000256" key="2">
    <source>
        <dbReference type="ARBA" id="ARBA00022703"/>
    </source>
</evidence>
<dbReference type="OMA" id="QPACEED"/>
<dbReference type="GO" id="GO:0004197">
    <property type="term" value="F:cysteine-type endopeptidase activity"/>
    <property type="evidence" value="ECO:0007669"/>
    <property type="project" value="InterPro"/>
</dbReference>
<keyword evidence="2" id="KW-0053">Apoptosis</keyword>
<dbReference type="InterPro" id="IPR050452">
    <property type="entry name" value="Metacaspase"/>
</dbReference>
<keyword evidence="6" id="KW-1185">Reference proteome</keyword>
<dbReference type="Gene3D" id="3.40.50.1460">
    <property type="match status" value="1"/>
</dbReference>
<protein>
    <recommendedName>
        <fullName evidence="4">Peptidase C14 caspase domain-containing protein</fullName>
    </recommendedName>
</protein>
<comment type="similarity">
    <text evidence="1">Belongs to the peptidase C14B family.</text>
</comment>
<organism evidence="5 6">
    <name type="scientific">Armillaria ostoyae</name>
    <name type="common">Armillaria root rot fungus</name>
    <dbReference type="NCBI Taxonomy" id="47428"/>
    <lineage>
        <taxon>Eukaryota</taxon>
        <taxon>Fungi</taxon>
        <taxon>Dikarya</taxon>
        <taxon>Basidiomycota</taxon>
        <taxon>Agaricomycotina</taxon>
        <taxon>Agaricomycetes</taxon>
        <taxon>Agaricomycetidae</taxon>
        <taxon>Agaricales</taxon>
        <taxon>Marasmiineae</taxon>
        <taxon>Physalacriaceae</taxon>
        <taxon>Armillaria</taxon>
    </lineage>
</organism>
<gene>
    <name evidence="5" type="ORF">ARMOST_11360</name>
</gene>
<keyword evidence="3" id="KW-0788">Thiol protease</keyword>
<feature type="domain" description="Peptidase C14 caspase" evidence="4">
    <location>
        <begin position="96"/>
        <end position="373"/>
    </location>
</feature>
<dbReference type="Pfam" id="PF00656">
    <property type="entry name" value="Peptidase_C14"/>
    <property type="match status" value="1"/>
</dbReference>
<reference evidence="6" key="1">
    <citation type="journal article" date="2017" name="Nat. Ecol. Evol.">
        <title>Genome expansion and lineage-specific genetic innovations in the forest pathogenic fungi Armillaria.</title>
        <authorList>
            <person name="Sipos G."/>
            <person name="Prasanna A.N."/>
            <person name="Walter M.C."/>
            <person name="O'Connor E."/>
            <person name="Balint B."/>
            <person name="Krizsan K."/>
            <person name="Kiss B."/>
            <person name="Hess J."/>
            <person name="Varga T."/>
            <person name="Slot J."/>
            <person name="Riley R."/>
            <person name="Boka B."/>
            <person name="Rigling D."/>
            <person name="Barry K."/>
            <person name="Lee J."/>
            <person name="Mihaltcheva S."/>
            <person name="LaButti K."/>
            <person name="Lipzen A."/>
            <person name="Waldron R."/>
            <person name="Moloney N.M."/>
            <person name="Sperisen C."/>
            <person name="Kredics L."/>
            <person name="Vagvoelgyi C."/>
            <person name="Patrignani A."/>
            <person name="Fitzpatrick D."/>
            <person name="Nagy I."/>
            <person name="Doyle S."/>
            <person name="Anderson J.B."/>
            <person name="Grigoriev I.V."/>
            <person name="Gueldener U."/>
            <person name="Muensterkoetter M."/>
            <person name="Nagy L.G."/>
        </authorList>
    </citation>
    <scope>NUCLEOTIDE SEQUENCE [LARGE SCALE GENOMIC DNA]</scope>
    <source>
        <strain evidence="6">C18/9</strain>
    </source>
</reference>
<evidence type="ECO:0000313" key="6">
    <source>
        <dbReference type="Proteomes" id="UP000219338"/>
    </source>
</evidence>
<dbReference type="AlphaFoldDB" id="A0A284RGX0"/>
<dbReference type="PANTHER" id="PTHR48104:SF30">
    <property type="entry name" value="METACASPASE-1"/>
    <property type="match status" value="1"/>
</dbReference>
<dbReference type="GO" id="GO:0006508">
    <property type="term" value="P:proteolysis"/>
    <property type="evidence" value="ECO:0007669"/>
    <property type="project" value="InterPro"/>
</dbReference>
<keyword evidence="3" id="KW-0378">Hydrolase</keyword>
<evidence type="ECO:0000256" key="3">
    <source>
        <dbReference type="ARBA" id="ARBA00022807"/>
    </source>
</evidence>
<accession>A0A284RGX0</accession>
<dbReference type="PANTHER" id="PTHR48104">
    <property type="entry name" value="METACASPASE-4"/>
    <property type="match status" value="1"/>
</dbReference>
<dbReference type="SUPFAM" id="SSF52129">
    <property type="entry name" value="Caspase-like"/>
    <property type="match status" value="1"/>
</dbReference>